<dbReference type="STRING" id="1348624.GCA_001591545_00383"/>
<dbReference type="SMART" id="SM00347">
    <property type="entry name" value="HTH_MARR"/>
    <property type="match status" value="1"/>
</dbReference>
<proteinExistence type="predicted"/>
<name>A0A2X4YRD6_LEDLE</name>
<keyword evidence="2" id="KW-0238">DNA-binding</keyword>
<feature type="domain" description="HTH marR-type" evidence="4">
    <location>
        <begin position="4"/>
        <end position="135"/>
    </location>
</feature>
<evidence type="ECO:0000313" key="5">
    <source>
        <dbReference type="EMBL" id="SQI54205.1"/>
    </source>
</evidence>
<dbReference type="Gene3D" id="1.10.10.10">
    <property type="entry name" value="Winged helix-like DNA-binding domain superfamily/Winged helix DNA-binding domain"/>
    <property type="match status" value="1"/>
</dbReference>
<dbReference type="EMBL" id="LS483476">
    <property type="protein sequence ID" value="SQI54205.1"/>
    <property type="molecule type" value="Genomic_DNA"/>
</dbReference>
<accession>A0A2X4YRD6</accession>
<keyword evidence="3" id="KW-0804">Transcription</keyword>
<evidence type="ECO:0000256" key="3">
    <source>
        <dbReference type="ARBA" id="ARBA00023163"/>
    </source>
</evidence>
<dbReference type="KEGG" id="blen:NCTC4824_01290"/>
<dbReference type="PROSITE" id="PS50995">
    <property type="entry name" value="HTH_MARR_2"/>
    <property type="match status" value="1"/>
</dbReference>
<dbReference type="InterPro" id="IPR000835">
    <property type="entry name" value="HTH_MarR-typ"/>
</dbReference>
<dbReference type="PANTHER" id="PTHR42756">
    <property type="entry name" value="TRANSCRIPTIONAL REGULATOR, MARR"/>
    <property type="match status" value="1"/>
</dbReference>
<protein>
    <submittedName>
        <fullName evidence="5">MarR family transcriptional regulator</fullName>
    </submittedName>
</protein>
<dbReference type="GO" id="GO:0003700">
    <property type="term" value="F:DNA-binding transcription factor activity"/>
    <property type="evidence" value="ECO:0007669"/>
    <property type="project" value="InterPro"/>
</dbReference>
<dbReference type="PANTHER" id="PTHR42756:SF1">
    <property type="entry name" value="TRANSCRIPTIONAL REPRESSOR OF EMRAB OPERON"/>
    <property type="match status" value="1"/>
</dbReference>
<keyword evidence="1" id="KW-0805">Transcription regulation</keyword>
<gene>
    <name evidence="5" type="primary">slyA_2</name>
    <name evidence="5" type="ORF">NCTC4824_01290</name>
</gene>
<organism evidence="5 6">
    <name type="scientific">Lederbergia lenta</name>
    <name type="common">Bacillus lentus</name>
    <dbReference type="NCBI Taxonomy" id="1467"/>
    <lineage>
        <taxon>Bacteria</taxon>
        <taxon>Bacillati</taxon>
        <taxon>Bacillota</taxon>
        <taxon>Bacilli</taxon>
        <taxon>Bacillales</taxon>
        <taxon>Bacillaceae</taxon>
        <taxon>Lederbergia</taxon>
    </lineage>
</organism>
<dbReference type="Pfam" id="PF01047">
    <property type="entry name" value="MarR"/>
    <property type="match status" value="1"/>
</dbReference>
<dbReference type="InterPro" id="IPR036390">
    <property type="entry name" value="WH_DNA-bd_sf"/>
</dbReference>
<dbReference type="SUPFAM" id="SSF46785">
    <property type="entry name" value="Winged helix' DNA-binding domain"/>
    <property type="match status" value="1"/>
</dbReference>
<keyword evidence="6" id="KW-1185">Reference proteome</keyword>
<dbReference type="AlphaFoldDB" id="A0A2X4YRD6"/>
<evidence type="ECO:0000313" key="6">
    <source>
        <dbReference type="Proteomes" id="UP000249134"/>
    </source>
</evidence>
<dbReference type="GO" id="GO:0003677">
    <property type="term" value="F:DNA binding"/>
    <property type="evidence" value="ECO:0007669"/>
    <property type="project" value="UniProtKB-KW"/>
</dbReference>
<evidence type="ECO:0000256" key="1">
    <source>
        <dbReference type="ARBA" id="ARBA00023015"/>
    </source>
</evidence>
<evidence type="ECO:0000259" key="4">
    <source>
        <dbReference type="PROSITE" id="PS50995"/>
    </source>
</evidence>
<dbReference type="RefSeq" id="WP_066136720.1">
    <property type="nucleotide sequence ID" value="NZ_CBCSGM010000001.1"/>
</dbReference>
<dbReference type="Proteomes" id="UP000249134">
    <property type="component" value="Chromosome 1"/>
</dbReference>
<evidence type="ECO:0000256" key="2">
    <source>
        <dbReference type="ARBA" id="ARBA00023125"/>
    </source>
</evidence>
<reference evidence="5 6" key="1">
    <citation type="submission" date="2018-06" db="EMBL/GenBank/DDBJ databases">
        <authorList>
            <consortium name="Pathogen Informatics"/>
            <person name="Doyle S."/>
        </authorList>
    </citation>
    <scope>NUCLEOTIDE SEQUENCE [LARGE SCALE GENOMIC DNA]</scope>
    <source>
        <strain evidence="5 6">NCTC4824</strain>
    </source>
</reference>
<sequence>MTKHQELFHQLFQTSRIFAKNLNEKLSDLGIYSSQWTIIYCLKRSGPATQAELCQYLNVEAPTMTRTITRLVNAGWVSKTTGRNNREKRIELTEAAHSTYPLWEKTVSEFEETALNGITDADIKTLNTHFQQILGNMNIQE</sequence>
<dbReference type="InterPro" id="IPR036388">
    <property type="entry name" value="WH-like_DNA-bd_sf"/>
</dbReference>